<dbReference type="GO" id="GO:0005829">
    <property type="term" value="C:cytosol"/>
    <property type="evidence" value="ECO:0007669"/>
    <property type="project" value="TreeGrafter"/>
</dbReference>
<dbReference type="InterPro" id="IPR003754">
    <property type="entry name" value="4pyrrol_synth_uPrphyn_synth"/>
</dbReference>
<dbReference type="HOGENOM" id="CLU_051874_0_0_1"/>
<dbReference type="GO" id="GO:0004852">
    <property type="term" value="F:uroporphyrinogen-III synthase activity"/>
    <property type="evidence" value="ECO:0007669"/>
    <property type="project" value="InterPro"/>
</dbReference>
<name>W7HP81_9PEZI</name>
<keyword evidence="3" id="KW-1185">Reference proteome</keyword>
<gene>
    <name evidence="2" type="ORF">DRE_04918</name>
</gene>
<accession>W7HP81</accession>
<proteinExistence type="predicted"/>
<dbReference type="InterPro" id="IPR039793">
    <property type="entry name" value="UROS/Hem4"/>
</dbReference>
<dbReference type="OrthoDB" id="5595751at2759"/>
<dbReference type="GO" id="GO:0006780">
    <property type="term" value="P:uroporphyrinogen III biosynthetic process"/>
    <property type="evidence" value="ECO:0007669"/>
    <property type="project" value="InterPro"/>
</dbReference>
<organism evidence="2 3">
    <name type="scientific">Drechslerella stenobrocha 248</name>
    <dbReference type="NCBI Taxonomy" id="1043628"/>
    <lineage>
        <taxon>Eukaryota</taxon>
        <taxon>Fungi</taxon>
        <taxon>Dikarya</taxon>
        <taxon>Ascomycota</taxon>
        <taxon>Pezizomycotina</taxon>
        <taxon>Orbiliomycetes</taxon>
        <taxon>Orbiliales</taxon>
        <taxon>Orbiliaceae</taxon>
        <taxon>Drechslerella</taxon>
    </lineage>
</organism>
<reference evidence="2 3" key="1">
    <citation type="submission" date="2013-05" db="EMBL/GenBank/DDBJ databases">
        <title>Drechslerella stenobrocha genome reveals carnivorous origination and mechanical trapping mechanism of predatory fungi.</title>
        <authorList>
            <person name="Liu X."/>
            <person name="Zhang W."/>
            <person name="Liu K."/>
        </authorList>
    </citation>
    <scope>NUCLEOTIDE SEQUENCE [LARGE SCALE GENOMIC DNA]</scope>
    <source>
        <strain evidence="2 3">248</strain>
    </source>
</reference>
<dbReference type="Proteomes" id="UP000024837">
    <property type="component" value="Unassembled WGS sequence"/>
</dbReference>
<evidence type="ECO:0000313" key="3">
    <source>
        <dbReference type="Proteomes" id="UP000024837"/>
    </source>
</evidence>
<evidence type="ECO:0000313" key="2">
    <source>
        <dbReference type="EMBL" id="EWC45911.1"/>
    </source>
</evidence>
<dbReference type="CDD" id="cd06578">
    <property type="entry name" value="HemD"/>
    <property type="match status" value="1"/>
</dbReference>
<dbReference type="Pfam" id="PF02602">
    <property type="entry name" value="HEM4"/>
    <property type="match status" value="1"/>
</dbReference>
<dbReference type="InterPro" id="IPR036108">
    <property type="entry name" value="4pyrrol_syn_uPrphyn_synt_sf"/>
</dbReference>
<dbReference type="SUPFAM" id="SSF69618">
    <property type="entry name" value="HemD-like"/>
    <property type="match status" value="1"/>
</dbReference>
<dbReference type="PANTHER" id="PTHR12390">
    <property type="entry name" value="UROPORPHYRINOGEN III SYNTHASE"/>
    <property type="match status" value="1"/>
</dbReference>
<dbReference type="AlphaFoldDB" id="W7HP81"/>
<evidence type="ECO:0000259" key="1">
    <source>
        <dbReference type="Pfam" id="PF02602"/>
    </source>
</evidence>
<dbReference type="Gene3D" id="3.40.50.10090">
    <property type="match status" value="2"/>
</dbReference>
<sequence length="304" mass="32477">MLEDVVSSPLRKTPVLLLKTASSADPYSSLLSSTGAYTPIFIPVLQHYSVNADVVKTLILEGAVGAADDISHGRFGALVITSQRAVEALGAVLEGLKETDADTRAAFLSSTRIYVVGPATRTALVNLGFTATNVIGEESGNGAVLTDFIVGDCVSRGDNRHMLLLVGETHSTVIPTRVPEKFRELTGVDMHVEEVVVYHTNVVEAFEGEFRAQLDRLDEGGEGAKVRWVVVFSPTGAGAALKVLKEREGDGRVNRICTIGPTTRDFLWQKFQRLPDAVAKSPSPEGLLAAIELDSSSSRTAGQD</sequence>
<dbReference type="UniPathway" id="UPA00251">
    <property type="reaction ID" value="UER00320"/>
</dbReference>
<dbReference type="EMBL" id="KI966423">
    <property type="protein sequence ID" value="EWC45911.1"/>
    <property type="molecule type" value="Genomic_DNA"/>
</dbReference>
<dbReference type="PANTHER" id="PTHR12390:SF0">
    <property type="entry name" value="UROPORPHYRINOGEN-III SYNTHASE"/>
    <property type="match status" value="1"/>
</dbReference>
<feature type="domain" description="Tetrapyrrole biosynthesis uroporphyrinogen III synthase" evidence="1">
    <location>
        <begin position="26"/>
        <end position="288"/>
    </location>
</feature>
<protein>
    <recommendedName>
        <fullName evidence="1">Tetrapyrrole biosynthesis uroporphyrinogen III synthase domain-containing protein</fullName>
    </recommendedName>
</protein>
<dbReference type="GO" id="GO:0006782">
    <property type="term" value="P:protoporphyrinogen IX biosynthetic process"/>
    <property type="evidence" value="ECO:0007669"/>
    <property type="project" value="UniProtKB-UniPathway"/>
</dbReference>